<dbReference type="RefSeq" id="WP_189024503.1">
    <property type="nucleotide sequence ID" value="NZ_BMKR01000007.1"/>
</dbReference>
<gene>
    <name evidence="1" type="ORF">GCM10010912_20610</name>
</gene>
<name>A0A917C8T5_9BACL</name>
<dbReference type="InterPro" id="IPR043519">
    <property type="entry name" value="NT_sf"/>
</dbReference>
<dbReference type="Proteomes" id="UP000637643">
    <property type="component" value="Unassembled WGS sequence"/>
</dbReference>
<protein>
    <recommendedName>
        <fullName evidence="3">Nucleotidyltransferase family protein</fullName>
    </recommendedName>
</protein>
<dbReference type="SUPFAM" id="SSF81301">
    <property type="entry name" value="Nucleotidyltransferase"/>
    <property type="match status" value="1"/>
</dbReference>
<proteinExistence type="predicted"/>
<keyword evidence="2" id="KW-1185">Reference proteome</keyword>
<reference evidence="1" key="2">
    <citation type="submission" date="2020-09" db="EMBL/GenBank/DDBJ databases">
        <authorList>
            <person name="Sun Q."/>
            <person name="Zhou Y."/>
        </authorList>
    </citation>
    <scope>NUCLEOTIDE SEQUENCE</scope>
    <source>
        <strain evidence="1">CGMCC 1.16134</strain>
    </source>
</reference>
<accession>A0A917C8T5</accession>
<evidence type="ECO:0000313" key="1">
    <source>
        <dbReference type="EMBL" id="GGF75310.1"/>
    </source>
</evidence>
<dbReference type="Gene3D" id="3.30.460.40">
    <property type="match status" value="1"/>
</dbReference>
<sequence length="223" mass="24805">MADAGMSLGLLAALLSVAELLSFSKEKNPPIWMLGGSSGLLLHNVPLSSPPRDIDLYADLAAAEHLHGALSAYAVGEPAADWSKGCYSLRSHYRVQGVAVELVCGFQISSGLSKYIVEVERLMQHAPLQDYFGCGPVRLMPLAHELVFNMLRGRSDRYDQLVDVMSRELPLHLPLLCELMQYNTWEATHIQRLEDLLYLSPPGVWHRRKEVDHETAARIDSSI</sequence>
<comment type="caution">
    <text evidence="1">The sequence shown here is derived from an EMBL/GenBank/DDBJ whole genome shotgun (WGS) entry which is preliminary data.</text>
</comment>
<reference evidence="1" key="1">
    <citation type="journal article" date="2014" name="Int. J. Syst. Evol. Microbiol.">
        <title>Complete genome sequence of Corynebacterium casei LMG S-19264T (=DSM 44701T), isolated from a smear-ripened cheese.</title>
        <authorList>
            <consortium name="US DOE Joint Genome Institute (JGI-PGF)"/>
            <person name="Walter F."/>
            <person name="Albersmeier A."/>
            <person name="Kalinowski J."/>
            <person name="Ruckert C."/>
        </authorList>
    </citation>
    <scope>NUCLEOTIDE SEQUENCE</scope>
    <source>
        <strain evidence="1">CGMCC 1.16134</strain>
    </source>
</reference>
<organism evidence="1 2">
    <name type="scientific">Paenibacillus albidus</name>
    <dbReference type="NCBI Taxonomy" id="2041023"/>
    <lineage>
        <taxon>Bacteria</taxon>
        <taxon>Bacillati</taxon>
        <taxon>Bacillota</taxon>
        <taxon>Bacilli</taxon>
        <taxon>Bacillales</taxon>
        <taxon>Paenibacillaceae</taxon>
        <taxon>Paenibacillus</taxon>
    </lineage>
</organism>
<dbReference type="AlphaFoldDB" id="A0A917C8T5"/>
<dbReference type="EMBL" id="BMKR01000007">
    <property type="protein sequence ID" value="GGF75310.1"/>
    <property type="molecule type" value="Genomic_DNA"/>
</dbReference>
<evidence type="ECO:0000313" key="2">
    <source>
        <dbReference type="Proteomes" id="UP000637643"/>
    </source>
</evidence>
<evidence type="ECO:0008006" key="3">
    <source>
        <dbReference type="Google" id="ProtNLM"/>
    </source>
</evidence>